<name>A0A166ZFB1_METRR</name>
<dbReference type="PANTHER" id="PTHR43439:SF2">
    <property type="entry name" value="ENZYME, PUTATIVE (JCVI)-RELATED"/>
    <property type="match status" value="1"/>
</dbReference>
<dbReference type="OrthoDB" id="429813at2759"/>
<dbReference type="Gene3D" id="3.40.50.720">
    <property type="entry name" value="NAD(P)-binding Rossmann-like Domain"/>
    <property type="match status" value="1"/>
</dbReference>
<evidence type="ECO:0000256" key="1">
    <source>
        <dbReference type="ARBA" id="ARBA00022450"/>
    </source>
</evidence>
<gene>
    <name evidence="6" type="ORF">NOR_06935</name>
</gene>
<dbReference type="InterPro" id="IPR006162">
    <property type="entry name" value="Ppantetheine_attach_site"/>
</dbReference>
<dbReference type="SUPFAM" id="SSF51735">
    <property type="entry name" value="NAD(P)-binding Rossmann-fold domains"/>
    <property type="match status" value="1"/>
</dbReference>
<evidence type="ECO:0000256" key="3">
    <source>
        <dbReference type="ARBA" id="ARBA00022857"/>
    </source>
</evidence>
<dbReference type="SMART" id="SM00823">
    <property type="entry name" value="PKS_PP"/>
    <property type="match status" value="1"/>
</dbReference>
<reference evidence="6 7" key="1">
    <citation type="journal article" date="2016" name="Genome Biol. Evol.">
        <title>Divergent and convergent evolution of fungal pathogenicity.</title>
        <authorList>
            <person name="Shang Y."/>
            <person name="Xiao G."/>
            <person name="Zheng P."/>
            <person name="Cen K."/>
            <person name="Zhan S."/>
            <person name="Wang C."/>
        </authorList>
    </citation>
    <scope>NUCLEOTIDE SEQUENCE [LARGE SCALE GENOMIC DNA]</scope>
    <source>
        <strain evidence="6 7">RCEF 4871</strain>
    </source>
</reference>
<dbReference type="Gene3D" id="1.10.1200.10">
    <property type="entry name" value="ACP-like"/>
    <property type="match status" value="1"/>
</dbReference>
<feature type="domain" description="Carrier" evidence="5">
    <location>
        <begin position="566"/>
        <end position="649"/>
    </location>
</feature>
<accession>A0A166ZFB1</accession>
<protein>
    <submittedName>
        <fullName evidence="6">AMP-dependent synthetase/ligase</fullName>
    </submittedName>
</protein>
<dbReference type="InterPro" id="IPR036736">
    <property type="entry name" value="ACP-like_sf"/>
</dbReference>
<evidence type="ECO:0000313" key="6">
    <source>
        <dbReference type="EMBL" id="OAA37858.1"/>
    </source>
</evidence>
<keyword evidence="3" id="KW-0521">NADP</keyword>
<sequence>MAEVNDAITESDEIVPRLLTNIVDQIAASEPSRPFQFQPKSSNPGDGWLPVTFEEFANAINHVAYIIAEIVKKDSTDQFPTLAYVGPNDVRYGILVLATIKAGCRALFISPRNSVEGQLSLFEGTNCHHLWYAESFHLVVRAWLCERKMTSWVVPPLNDWLQASPSPFPYNKSFEEARWDPLVVLHTSGSTGNPKMVVVKQGGFAAVDKYRDLPKYMGCDFVWKFWKSSATRVFVPLPMFHAAGLLGGMLSMGIYYGLPAALPPTDQPLTPDLTLRCLQHSGADATFLPPSIIEELSLMPDGVEELKRLGFVAFGGGNLSKRAGDSLAEQGVKLNNCIASTEIAPYVLYFQPDLKLWQYFVFNSEIMGADWRLRDPENDIYELFIRRKDPKEPLDQPLYYTFPHLTDWSTGDLFKAHPTRKDHWMYHGRADNIIVFSNGEKLNPVTIEDSIVGHPLIKGALVVGQDRFQPALILEPTTPPQTEDESRAIIESVWPLIQDLNKETVAHGRISRHLVALSDPSLPFPRASKGTVQRKLAACKYKLAIDEIYKQAEFVDTADAVPIDLSSVDATLRSILELLTGRMGIRDVEPGTDFFSAGIDSLQVLGISKLLRAGLAAAGVDVDKAVVAPRAIYSNPTSEKLAKYVYSATCVNGDSLQNGRDTEETSTLKALVAKYTTDLPTRRGDKPKPSEDGQTVVLTGSTGSLGAYLLDILCKSPHIKTVVALNRGADGGQSRQPGVNAARGLVMDFSKVVFLSADLSQPDLGLGSMRYDDLLATADRIIHNAWPVNFNMSVSSFEPYIRGVRNLVDFSAAASKQVPIVFLSSIGTVSNWTSPGPVPEHGLAGLSLPQMGYGQSKLAGSLILDAASETSGVPSATIRVGQIAGAHGEKGQWNPQEFLPSLVASSVHLSILPGDLGPQDVVDWVPIEDVAGLVLDVGGITQSRDVSEISGYFHCVNPRTAKWSALAVAIKDFYAGRIQELVPLEDWVHALEESAVDTADVQRNPAIKLLDTYRGFAAAKKTRREHHVFLDMERTTRQSRTAAKLGPVTTGLMRNWCSQWDF</sequence>
<dbReference type="InterPro" id="IPR020806">
    <property type="entry name" value="PKS_PP-bd"/>
</dbReference>
<dbReference type="Pfam" id="PF23562">
    <property type="entry name" value="AMP-binding_C_3"/>
    <property type="match status" value="1"/>
</dbReference>
<dbReference type="InterPro" id="IPR042099">
    <property type="entry name" value="ANL_N_sf"/>
</dbReference>
<dbReference type="InterPro" id="IPR000873">
    <property type="entry name" value="AMP-dep_synth/lig_dom"/>
</dbReference>
<dbReference type="InterPro" id="IPR036291">
    <property type="entry name" value="NAD(P)-bd_dom_sf"/>
</dbReference>
<evidence type="ECO:0000259" key="5">
    <source>
        <dbReference type="PROSITE" id="PS50075"/>
    </source>
</evidence>
<proteinExistence type="inferred from homology"/>
<dbReference type="Pfam" id="PF07993">
    <property type="entry name" value="NAD_binding_4"/>
    <property type="match status" value="1"/>
</dbReference>
<dbReference type="PROSITE" id="PS50075">
    <property type="entry name" value="CARRIER"/>
    <property type="match status" value="1"/>
</dbReference>
<dbReference type="InterPro" id="IPR013120">
    <property type="entry name" value="FAR_NAD-bd"/>
</dbReference>
<dbReference type="Pfam" id="PF00501">
    <property type="entry name" value="AMP-binding"/>
    <property type="match status" value="1"/>
</dbReference>
<comment type="similarity">
    <text evidence="4">Belongs to the NRP synthetase family.</text>
</comment>
<dbReference type="PROSITE" id="PS00012">
    <property type="entry name" value="PHOSPHOPANTETHEINE"/>
    <property type="match status" value="1"/>
</dbReference>
<dbReference type="PROSITE" id="PS00455">
    <property type="entry name" value="AMP_BINDING"/>
    <property type="match status" value="1"/>
</dbReference>
<dbReference type="AlphaFoldDB" id="A0A166ZFB1"/>
<dbReference type="OMA" id="MPMFHAA"/>
<evidence type="ECO:0000256" key="2">
    <source>
        <dbReference type="ARBA" id="ARBA00022553"/>
    </source>
</evidence>
<dbReference type="Pfam" id="PF00550">
    <property type="entry name" value="PP-binding"/>
    <property type="match status" value="1"/>
</dbReference>
<keyword evidence="2" id="KW-0597">Phosphoprotein</keyword>
<dbReference type="PANTHER" id="PTHR43439">
    <property type="entry name" value="PHENYLACETATE-COENZYME A LIGASE"/>
    <property type="match status" value="1"/>
</dbReference>
<evidence type="ECO:0000313" key="7">
    <source>
        <dbReference type="Proteomes" id="UP000243498"/>
    </source>
</evidence>
<dbReference type="GO" id="GO:0031177">
    <property type="term" value="F:phosphopantetheine binding"/>
    <property type="evidence" value="ECO:0007669"/>
    <property type="project" value="InterPro"/>
</dbReference>
<dbReference type="InterPro" id="IPR020845">
    <property type="entry name" value="AMP-binding_CS"/>
</dbReference>
<evidence type="ECO:0000256" key="4">
    <source>
        <dbReference type="ARBA" id="ARBA00029454"/>
    </source>
</evidence>
<dbReference type="SUPFAM" id="SSF56801">
    <property type="entry name" value="Acetyl-CoA synthetase-like"/>
    <property type="match status" value="1"/>
</dbReference>
<dbReference type="InterPro" id="IPR051414">
    <property type="entry name" value="Adenylate-forming_Reductase"/>
</dbReference>
<keyword evidence="1" id="KW-0596">Phosphopantetheine</keyword>
<dbReference type="Gene3D" id="3.40.50.12780">
    <property type="entry name" value="N-terminal domain of ligase-like"/>
    <property type="match status" value="1"/>
</dbReference>
<dbReference type="EMBL" id="AZHC01000028">
    <property type="protein sequence ID" value="OAA37858.1"/>
    <property type="molecule type" value="Genomic_DNA"/>
</dbReference>
<organism evidence="6 7">
    <name type="scientific">Metarhizium rileyi (strain RCEF 4871)</name>
    <name type="common">Nomuraea rileyi</name>
    <dbReference type="NCBI Taxonomy" id="1649241"/>
    <lineage>
        <taxon>Eukaryota</taxon>
        <taxon>Fungi</taxon>
        <taxon>Dikarya</taxon>
        <taxon>Ascomycota</taxon>
        <taxon>Pezizomycotina</taxon>
        <taxon>Sordariomycetes</taxon>
        <taxon>Hypocreomycetidae</taxon>
        <taxon>Hypocreales</taxon>
        <taxon>Clavicipitaceae</taxon>
        <taxon>Metarhizium</taxon>
    </lineage>
</organism>
<comment type="caution">
    <text evidence="6">The sequence shown here is derived from an EMBL/GenBank/DDBJ whole genome shotgun (WGS) entry which is preliminary data.</text>
</comment>
<dbReference type="STRING" id="1081105.A0A166ZFB1"/>
<dbReference type="Proteomes" id="UP000243498">
    <property type="component" value="Unassembled WGS sequence"/>
</dbReference>
<keyword evidence="7" id="KW-1185">Reference proteome</keyword>
<dbReference type="InterPro" id="IPR009081">
    <property type="entry name" value="PP-bd_ACP"/>
</dbReference>